<dbReference type="RefSeq" id="WP_251801182.1">
    <property type="nucleotide sequence ID" value="NZ_JAMQOL010000040.1"/>
</dbReference>
<evidence type="ECO:0000256" key="1">
    <source>
        <dbReference type="SAM" id="Phobius"/>
    </source>
</evidence>
<evidence type="ECO:0000313" key="2">
    <source>
        <dbReference type="EMBL" id="MCM4081396.1"/>
    </source>
</evidence>
<proteinExistence type="predicted"/>
<sequence>MRRHPNDGVLRRLVDEPAGVADADREHVASCASCSAELVTARQDAAFAAESLHTAADPDVDAGWERLRVAEPVSAPRRVRARFRSPIIAGAAVAVLLAGAGAAAAGDWFPIFRTERIAPVTVHQADLMAMPDLSSWGDVEITSRPRIHQVADAAAAEKESGLALPRVADLPRGVTGEPAYQAGRRISATFTFRAAKVAAFAQSRGEATPPMPAGLDGSSFRLTAGPGAAAVWSSRQGVPSLIVARAVAPTAYSTGVPFATARDYLLSLSGLPADVAKQLRSFTADGTTLPLHVMPEEMTSKPTEVDGVPATLLTASDGVLSAVVWVRDGVVTAVAGSVSADEVLSVARGLR</sequence>
<dbReference type="Proteomes" id="UP001523216">
    <property type="component" value="Unassembled WGS sequence"/>
</dbReference>
<organism evidence="2 3">
    <name type="scientific">Paractinoplanes hotanensis</name>
    <dbReference type="NCBI Taxonomy" id="2906497"/>
    <lineage>
        <taxon>Bacteria</taxon>
        <taxon>Bacillati</taxon>
        <taxon>Actinomycetota</taxon>
        <taxon>Actinomycetes</taxon>
        <taxon>Micromonosporales</taxon>
        <taxon>Micromonosporaceae</taxon>
        <taxon>Paractinoplanes</taxon>
    </lineage>
</organism>
<feature type="transmembrane region" description="Helical" evidence="1">
    <location>
        <begin position="87"/>
        <end position="109"/>
    </location>
</feature>
<protein>
    <recommendedName>
        <fullName evidence="4">DUF4367 domain-containing protein</fullName>
    </recommendedName>
</protein>
<keyword evidence="1" id="KW-0472">Membrane</keyword>
<evidence type="ECO:0008006" key="4">
    <source>
        <dbReference type="Google" id="ProtNLM"/>
    </source>
</evidence>
<evidence type="ECO:0000313" key="3">
    <source>
        <dbReference type="Proteomes" id="UP001523216"/>
    </source>
</evidence>
<dbReference type="EMBL" id="JAMQOL010000040">
    <property type="protein sequence ID" value="MCM4081396.1"/>
    <property type="molecule type" value="Genomic_DNA"/>
</dbReference>
<name>A0ABT0Y5U6_9ACTN</name>
<comment type="caution">
    <text evidence="2">The sequence shown here is derived from an EMBL/GenBank/DDBJ whole genome shotgun (WGS) entry which is preliminary data.</text>
</comment>
<keyword evidence="3" id="KW-1185">Reference proteome</keyword>
<gene>
    <name evidence="2" type="ORF">LXN57_27860</name>
</gene>
<reference evidence="2 3" key="1">
    <citation type="submission" date="2022-06" db="EMBL/GenBank/DDBJ databases">
        <title>Actinoplanes abujensis sp. nov., isolated from Nigerian arid soil.</title>
        <authorList>
            <person name="Ding P."/>
        </authorList>
    </citation>
    <scope>NUCLEOTIDE SEQUENCE [LARGE SCALE GENOMIC DNA]</scope>
    <source>
        <strain evidence="3">TRM88002</strain>
    </source>
</reference>
<keyword evidence="1" id="KW-0812">Transmembrane</keyword>
<accession>A0ABT0Y5U6</accession>
<keyword evidence="1" id="KW-1133">Transmembrane helix</keyword>